<dbReference type="Proteomes" id="UP001163255">
    <property type="component" value="Chromosome"/>
</dbReference>
<keyword evidence="2" id="KW-1185">Reference proteome</keyword>
<reference evidence="1" key="1">
    <citation type="submission" date="2022-10" db="EMBL/GenBank/DDBJ databases">
        <title>Completed Genome Sequence of two octocoral isolated bacterium, Endozoicomonas euniceicola EF212T and Endozoicomonas gorgoniicola PS125T.</title>
        <authorList>
            <person name="Chiou Y.-J."/>
            <person name="Chen Y.-H."/>
        </authorList>
    </citation>
    <scope>NUCLEOTIDE SEQUENCE</scope>
    <source>
        <strain evidence="1">EF212</strain>
    </source>
</reference>
<dbReference type="Gene3D" id="3.40.50.1820">
    <property type="entry name" value="alpha/beta hydrolase"/>
    <property type="match status" value="1"/>
</dbReference>
<dbReference type="Pfam" id="PF05728">
    <property type="entry name" value="UPF0227"/>
    <property type="match status" value="1"/>
</dbReference>
<dbReference type="PANTHER" id="PTHR35602:SF3">
    <property type="entry name" value="ESTERASE YQIA"/>
    <property type="match status" value="1"/>
</dbReference>
<dbReference type="InterPro" id="IPR029058">
    <property type="entry name" value="AB_hydrolase_fold"/>
</dbReference>
<dbReference type="PANTHER" id="PTHR35602">
    <property type="entry name" value="ESTERASE YQIA-RELATED"/>
    <property type="match status" value="1"/>
</dbReference>
<dbReference type="SUPFAM" id="SSF53474">
    <property type="entry name" value="alpha/beta-Hydrolases"/>
    <property type="match status" value="1"/>
</dbReference>
<proteinExistence type="predicted"/>
<dbReference type="InterPro" id="IPR008886">
    <property type="entry name" value="UPF0227/Esterase_YqiA"/>
</dbReference>
<organism evidence="1 2">
    <name type="scientific">Endozoicomonas euniceicola</name>
    <dbReference type="NCBI Taxonomy" id="1234143"/>
    <lineage>
        <taxon>Bacteria</taxon>
        <taxon>Pseudomonadati</taxon>
        <taxon>Pseudomonadota</taxon>
        <taxon>Gammaproteobacteria</taxon>
        <taxon>Oceanospirillales</taxon>
        <taxon>Endozoicomonadaceae</taxon>
        <taxon>Endozoicomonas</taxon>
    </lineage>
</organism>
<dbReference type="EMBL" id="CP103300">
    <property type="protein sequence ID" value="UYM17664.1"/>
    <property type="molecule type" value="Genomic_DNA"/>
</dbReference>
<sequence>MTKTPLLIYLHGLNSSSRSIKAQQTIRHIHRNKLDMDLWVPDLPSHPEQARRLMSDRIRREYGMRPVYIIGSSLGGYYGTWLMQRLIYLHPDIVTRLVLINPAVRPYELFRDYLGRQTNVYTGDEWELTEDHVNTLQSLETLWLDNVQDILLMVQEGDETLDYHKAVEKYANAQMIIQKGGSHSFEHYDDMLPTVFDFLAGKPILKG</sequence>
<name>A0ABY6GZ55_9GAMM</name>
<gene>
    <name evidence="1" type="ORF">NX720_07090</name>
</gene>
<dbReference type="RefSeq" id="WP_262600326.1">
    <property type="nucleotide sequence ID" value="NZ_CP103300.1"/>
</dbReference>
<evidence type="ECO:0000313" key="1">
    <source>
        <dbReference type="EMBL" id="UYM17664.1"/>
    </source>
</evidence>
<protein>
    <submittedName>
        <fullName evidence="1">Esterase</fullName>
    </submittedName>
</protein>
<evidence type="ECO:0000313" key="2">
    <source>
        <dbReference type="Proteomes" id="UP001163255"/>
    </source>
</evidence>
<accession>A0ABY6GZ55</accession>